<dbReference type="InterPro" id="IPR003115">
    <property type="entry name" value="ParB_N"/>
</dbReference>
<dbReference type="SUPFAM" id="SSF110849">
    <property type="entry name" value="ParB/Sulfiredoxin"/>
    <property type="match status" value="1"/>
</dbReference>
<gene>
    <name evidence="2" type="ORF">ACFOUW_34900</name>
</gene>
<dbReference type="Proteomes" id="UP001595699">
    <property type="component" value="Unassembled WGS sequence"/>
</dbReference>
<proteinExistence type="predicted"/>
<dbReference type="InterPro" id="IPR036086">
    <property type="entry name" value="ParB/Sulfiredoxin_sf"/>
</dbReference>
<comment type="caution">
    <text evidence="2">The sequence shown here is derived from an EMBL/GenBank/DDBJ whole genome shotgun (WGS) entry which is preliminary data.</text>
</comment>
<organism evidence="2 3">
    <name type="scientific">Tenggerimyces flavus</name>
    <dbReference type="NCBI Taxonomy" id="1708749"/>
    <lineage>
        <taxon>Bacteria</taxon>
        <taxon>Bacillati</taxon>
        <taxon>Actinomycetota</taxon>
        <taxon>Actinomycetes</taxon>
        <taxon>Propionibacteriales</taxon>
        <taxon>Nocardioidaceae</taxon>
        <taxon>Tenggerimyces</taxon>
    </lineage>
</organism>
<dbReference type="SMART" id="SM00470">
    <property type="entry name" value="ParB"/>
    <property type="match status" value="1"/>
</dbReference>
<keyword evidence="3" id="KW-1185">Reference proteome</keyword>
<feature type="domain" description="ParB-like N-terminal" evidence="1">
    <location>
        <begin position="1"/>
        <end position="81"/>
    </location>
</feature>
<dbReference type="RefSeq" id="WP_205121708.1">
    <property type="nucleotide sequence ID" value="NZ_JAFBCM010000001.1"/>
</dbReference>
<accession>A0ABV7YM10</accession>
<sequence>MRKVRPARSPRAGGENEEHIRVLAESVGHLPPITVHSPSMRVIDGMHRLRAAIMRGQTTIAARMFEGSDSDAFVLAVQSNVAHGLPLSLADRTSAARRIVRSHPQWSDRMIGAVAGVAPGTVRKVRTRLSQPADLPDARVGRDGRVRPINGATGRQIASELMRDDPTASLRDIARAAGVSASTAHDVRRRLLAGLDPVRPTQRTATTEGKAEEVRSSSAPAVQAGLTAVPAQRRPVAMADSRAGVLQALHRDPSLRYTDSGRILLRWLTSEISDRTERNRVLDAVPEHLVGRVIALAEIESEAWQAAVDRLRQHRPAVASG</sequence>
<dbReference type="Gene3D" id="3.90.1530.10">
    <property type="entry name" value="Conserved hypothetical protein from pyrococcus furiosus pfu- 392566-001, ParB domain"/>
    <property type="match status" value="1"/>
</dbReference>
<evidence type="ECO:0000313" key="3">
    <source>
        <dbReference type="Proteomes" id="UP001595699"/>
    </source>
</evidence>
<name>A0ABV7YM10_9ACTN</name>
<evidence type="ECO:0000259" key="1">
    <source>
        <dbReference type="SMART" id="SM00470"/>
    </source>
</evidence>
<dbReference type="EMBL" id="JBHRZH010000047">
    <property type="protein sequence ID" value="MFC3766067.1"/>
    <property type="molecule type" value="Genomic_DNA"/>
</dbReference>
<protein>
    <submittedName>
        <fullName evidence="2">ParB N-terminal domain-containing protein</fullName>
    </submittedName>
</protein>
<reference evidence="3" key="1">
    <citation type="journal article" date="2019" name="Int. J. Syst. Evol. Microbiol.">
        <title>The Global Catalogue of Microorganisms (GCM) 10K type strain sequencing project: providing services to taxonomists for standard genome sequencing and annotation.</title>
        <authorList>
            <consortium name="The Broad Institute Genomics Platform"/>
            <consortium name="The Broad Institute Genome Sequencing Center for Infectious Disease"/>
            <person name="Wu L."/>
            <person name="Ma J."/>
        </authorList>
    </citation>
    <scope>NUCLEOTIDE SEQUENCE [LARGE SCALE GENOMIC DNA]</scope>
    <source>
        <strain evidence="3">CGMCC 4.7241</strain>
    </source>
</reference>
<evidence type="ECO:0000313" key="2">
    <source>
        <dbReference type="EMBL" id="MFC3766067.1"/>
    </source>
</evidence>